<dbReference type="Proteomes" id="UP000320653">
    <property type="component" value="Unassembled WGS sequence"/>
</dbReference>
<evidence type="ECO:0000256" key="4">
    <source>
        <dbReference type="ARBA" id="ARBA00022989"/>
    </source>
</evidence>
<evidence type="ECO:0000256" key="6">
    <source>
        <dbReference type="SAM" id="Phobius"/>
    </source>
</evidence>
<name>A0A561QAM7_9HYPH</name>
<comment type="caution">
    <text evidence="7">The sequence shown here is derived from an EMBL/GenBank/DDBJ whole genome shotgun (WGS) entry which is preliminary data.</text>
</comment>
<keyword evidence="5 6" id="KW-0472">Membrane</keyword>
<keyword evidence="2" id="KW-1003">Cell membrane</keyword>
<dbReference type="Gene3D" id="1.10.3730.20">
    <property type="match status" value="1"/>
</dbReference>
<reference evidence="7 8" key="1">
    <citation type="submission" date="2019-06" db="EMBL/GenBank/DDBJ databases">
        <title>Sorghum-associated microbial communities from plants grown in Nebraska, USA.</title>
        <authorList>
            <person name="Schachtman D."/>
        </authorList>
    </citation>
    <scope>NUCLEOTIDE SEQUENCE [LARGE SCALE GENOMIC DNA]</scope>
    <source>
        <strain evidence="7 8">1225</strain>
    </source>
</reference>
<dbReference type="AlphaFoldDB" id="A0A561QAM7"/>
<organism evidence="7 8">
    <name type="scientific">Neorhizobium alkalisoli</name>
    <dbReference type="NCBI Taxonomy" id="528178"/>
    <lineage>
        <taxon>Bacteria</taxon>
        <taxon>Pseudomonadati</taxon>
        <taxon>Pseudomonadota</taxon>
        <taxon>Alphaproteobacteria</taxon>
        <taxon>Hyphomicrobiales</taxon>
        <taxon>Rhizobiaceae</taxon>
        <taxon>Rhizobium/Agrobacterium group</taxon>
        <taxon>Neorhizobium</taxon>
    </lineage>
</organism>
<evidence type="ECO:0000256" key="3">
    <source>
        <dbReference type="ARBA" id="ARBA00022692"/>
    </source>
</evidence>
<feature type="transmembrane region" description="Helical" evidence="6">
    <location>
        <begin position="94"/>
        <end position="113"/>
    </location>
</feature>
<sequence>MSSHALAFLTIAFCIATEAARELCFKYAATRPGRSFIAVPATWAGILFWGVELLAWTTVLAVLPLSIAFPLMALSYACIAIAAAFLFGEMVDTRRMLGIALVAGGVVCVGVSGL</sequence>
<keyword evidence="4 6" id="KW-1133">Transmembrane helix</keyword>
<dbReference type="PANTHER" id="PTHR30561">
    <property type="entry name" value="SMR FAMILY PROTON-DEPENDENT DRUG EFFLUX TRANSPORTER SUGE"/>
    <property type="match status" value="1"/>
</dbReference>
<accession>A0A561QAM7</accession>
<dbReference type="OrthoDB" id="8371552at2"/>
<dbReference type="GO" id="GO:0005886">
    <property type="term" value="C:plasma membrane"/>
    <property type="evidence" value="ECO:0007669"/>
    <property type="project" value="UniProtKB-SubCell"/>
</dbReference>
<keyword evidence="8" id="KW-1185">Reference proteome</keyword>
<dbReference type="PANTHER" id="PTHR30561:SF9">
    <property type="entry name" value="4-AMINO-4-DEOXY-L-ARABINOSE-PHOSPHOUNDECAPRENOL FLIPPASE SUBUNIT ARNF-RELATED"/>
    <property type="match status" value="1"/>
</dbReference>
<evidence type="ECO:0000313" key="7">
    <source>
        <dbReference type="EMBL" id="TWF47400.1"/>
    </source>
</evidence>
<proteinExistence type="predicted"/>
<dbReference type="InterPro" id="IPR000390">
    <property type="entry name" value="Small_drug/metabolite_transptr"/>
</dbReference>
<evidence type="ECO:0000256" key="5">
    <source>
        <dbReference type="ARBA" id="ARBA00023136"/>
    </source>
</evidence>
<comment type="subcellular location">
    <subcellularLocation>
        <location evidence="1">Cell membrane</location>
        <topology evidence="1">Multi-pass membrane protein</topology>
    </subcellularLocation>
</comment>
<feature type="transmembrane region" description="Helical" evidence="6">
    <location>
        <begin position="67"/>
        <end position="88"/>
    </location>
</feature>
<evidence type="ECO:0000256" key="2">
    <source>
        <dbReference type="ARBA" id="ARBA00022475"/>
    </source>
</evidence>
<evidence type="ECO:0000256" key="1">
    <source>
        <dbReference type="ARBA" id="ARBA00004651"/>
    </source>
</evidence>
<evidence type="ECO:0000313" key="8">
    <source>
        <dbReference type="Proteomes" id="UP000320653"/>
    </source>
</evidence>
<dbReference type="SUPFAM" id="SSF103481">
    <property type="entry name" value="Multidrug resistance efflux transporter EmrE"/>
    <property type="match status" value="1"/>
</dbReference>
<protein>
    <submittedName>
        <fullName evidence="7">Undecaprenyl phosphate-alpha-L-ara4N flippase subunit ArnE</fullName>
    </submittedName>
</protein>
<dbReference type="GO" id="GO:0022857">
    <property type="term" value="F:transmembrane transporter activity"/>
    <property type="evidence" value="ECO:0007669"/>
    <property type="project" value="InterPro"/>
</dbReference>
<gene>
    <name evidence="7" type="ORF">FHW37_11238</name>
</gene>
<feature type="transmembrane region" description="Helical" evidence="6">
    <location>
        <begin position="36"/>
        <end position="55"/>
    </location>
</feature>
<keyword evidence="3 6" id="KW-0812">Transmembrane</keyword>
<dbReference type="InterPro" id="IPR037185">
    <property type="entry name" value="EmrE-like"/>
</dbReference>
<dbReference type="RefSeq" id="WP_145642625.1">
    <property type="nucleotide sequence ID" value="NZ_VIWP01000012.1"/>
</dbReference>
<dbReference type="EMBL" id="VIWP01000012">
    <property type="protein sequence ID" value="TWF47400.1"/>
    <property type="molecule type" value="Genomic_DNA"/>
</dbReference>